<dbReference type="PROSITE" id="PS00022">
    <property type="entry name" value="EGF_1"/>
    <property type="match status" value="1"/>
</dbReference>
<comment type="subcellular location">
    <subcellularLocation>
        <location evidence="1">Secreted</location>
    </subcellularLocation>
</comment>
<dbReference type="InterPro" id="IPR036383">
    <property type="entry name" value="TSP1_rpt_sf"/>
</dbReference>
<evidence type="ECO:0000256" key="4">
    <source>
        <dbReference type="ARBA" id="ARBA00022737"/>
    </source>
</evidence>
<dbReference type="SMART" id="SM00181">
    <property type="entry name" value="EGF"/>
    <property type="match status" value="1"/>
</dbReference>
<keyword evidence="6" id="KW-0245">EGF-like domain</keyword>
<dbReference type="InterPro" id="IPR048287">
    <property type="entry name" value="TSPN-like_N"/>
</dbReference>
<keyword evidence="3" id="KW-0732">Signal</keyword>
<dbReference type="SMART" id="SM00209">
    <property type="entry name" value="TSP1"/>
    <property type="match status" value="2"/>
</dbReference>
<keyword evidence="4" id="KW-0677">Repeat</keyword>
<dbReference type="GeneID" id="118403033"/>
<evidence type="ECO:0000313" key="9">
    <source>
        <dbReference type="Proteomes" id="UP000001554"/>
    </source>
</evidence>
<evidence type="ECO:0000313" key="10">
    <source>
        <dbReference type="RefSeq" id="XP_035657363.1"/>
    </source>
</evidence>
<dbReference type="InterPro" id="IPR000742">
    <property type="entry name" value="EGF"/>
</dbReference>
<reference evidence="10" key="2">
    <citation type="submission" date="2025-08" db="UniProtKB">
        <authorList>
            <consortium name="RefSeq"/>
        </authorList>
    </citation>
    <scope>IDENTIFICATION</scope>
    <source>
        <strain evidence="10">S238N-H82</strain>
        <tissue evidence="10">Testes</tissue>
    </source>
</reference>
<comment type="caution">
    <text evidence="6">Lacks conserved residue(s) required for the propagation of feature annotation.</text>
</comment>
<evidence type="ECO:0000256" key="1">
    <source>
        <dbReference type="ARBA" id="ARBA00004613"/>
    </source>
</evidence>
<dbReference type="Gene3D" id="2.20.100.10">
    <property type="entry name" value="Thrombospondin type-1 (TSP1) repeat"/>
    <property type="match status" value="2"/>
</dbReference>
<dbReference type="KEGG" id="bfo:118403033"/>
<dbReference type="Gene3D" id="2.10.25.10">
    <property type="entry name" value="Laminin"/>
    <property type="match status" value="1"/>
</dbReference>
<dbReference type="Proteomes" id="UP000001554">
    <property type="component" value="Chromosome 16"/>
</dbReference>
<dbReference type="SMART" id="SM00210">
    <property type="entry name" value="TSPN"/>
    <property type="match status" value="1"/>
</dbReference>
<organism evidence="9 10">
    <name type="scientific">Branchiostoma floridae</name>
    <name type="common">Florida lancelet</name>
    <name type="synonym">Amphioxus</name>
    <dbReference type="NCBI Taxonomy" id="7739"/>
    <lineage>
        <taxon>Eukaryota</taxon>
        <taxon>Metazoa</taxon>
        <taxon>Chordata</taxon>
        <taxon>Cephalochordata</taxon>
        <taxon>Leptocardii</taxon>
        <taxon>Amphioxiformes</taxon>
        <taxon>Branchiostomatidae</taxon>
        <taxon>Branchiostoma</taxon>
    </lineage>
</organism>
<dbReference type="InterPro" id="IPR008993">
    <property type="entry name" value="TIMP-like_OB-fold"/>
</dbReference>
<dbReference type="Gene3D" id="2.40.50.120">
    <property type="match status" value="1"/>
</dbReference>
<evidence type="ECO:0000256" key="2">
    <source>
        <dbReference type="ARBA" id="ARBA00022525"/>
    </source>
</evidence>
<dbReference type="AlphaFoldDB" id="A0A9J7HDR9"/>
<evidence type="ECO:0000259" key="8">
    <source>
        <dbReference type="PROSITE" id="PS51121"/>
    </source>
</evidence>
<keyword evidence="2" id="KW-0964">Secreted</keyword>
<dbReference type="GO" id="GO:0005886">
    <property type="term" value="C:plasma membrane"/>
    <property type="evidence" value="ECO:0007669"/>
    <property type="project" value="GOC"/>
</dbReference>
<dbReference type="Gene3D" id="2.60.120.200">
    <property type="match status" value="1"/>
</dbReference>
<dbReference type="InterPro" id="IPR052065">
    <property type="entry name" value="Compl_asym_regulator"/>
</dbReference>
<dbReference type="RefSeq" id="XP_035657363.1">
    <property type="nucleotide sequence ID" value="XM_035801470.1"/>
</dbReference>
<feature type="domain" description="EGF-like" evidence="7">
    <location>
        <begin position="489"/>
        <end position="520"/>
    </location>
</feature>
<gene>
    <name evidence="10" type="primary">LOC118403033</name>
</gene>
<dbReference type="PANTHER" id="PTHR22906:SF43">
    <property type="entry name" value="PROPERDIN"/>
    <property type="match status" value="1"/>
</dbReference>
<dbReference type="InterPro" id="IPR004850">
    <property type="entry name" value="NtA_dom"/>
</dbReference>
<dbReference type="InterPro" id="IPR000884">
    <property type="entry name" value="TSP1_rpt"/>
</dbReference>
<feature type="domain" description="NtA" evidence="8">
    <location>
        <begin position="28"/>
        <end position="166"/>
    </location>
</feature>
<evidence type="ECO:0000256" key="5">
    <source>
        <dbReference type="ARBA" id="ARBA00023157"/>
    </source>
</evidence>
<feature type="disulfide bond" evidence="6">
    <location>
        <begin position="510"/>
        <end position="519"/>
    </location>
</feature>
<dbReference type="PROSITE" id="PS01186">
    <property type="entry name" value="EGF_2"/>
    <property type="match status" value="1"/>
</dbReference>
<proteinExistence type="predicted"/>
<dbReference type="GO" id="GO:0043113">
    <property type="term" value="P:receptor clustering"/>
    <property type="evidence" value="ECO:0007669"/>
    <property type="project" value="InterPro"/>
</dbReference>
<dbReference type="SUPFAM" id="SSF50242">
    <property type="entry name" value="TIMP-like"/>
    <property type="match status" value="1"/>
</dbReference>
<dbReference type="OrthoDB" id="382013at2759"/>
<accession>A0A9J7HDR9</accession>
<dbReference type="SUPFAM" id="SSF57196">
    <property type="entry name" value="EGF/Laminin"/>
    <property type="match status" value="1"/>
</dbReference>
<dbReference type="SUPFAM" id="SSF82895">
    <property type="entry name" value="TSP-1 type 1 repeat"/>
    <property type="match status" value="2"/>
</dbReference>
<evidence type="ECO:0000256" key="3">
    <source>
        <dbReference type="ARBA" id="ARBA00022729"/>
    </source>
</evidence>
<keyword evidence="5 6" id="KW-1015">Disulfide bond</keyword>
<dbReference type="GO" id="GO:0043236">
    <property type="term" value="F:laminin binding"/>
    <property type="evidence" value="ECO:0007669"/>
    <property type="project" value="InterPro"/>
</dbReference>
<name>A0A9J7HDR9_BRAFL</name>
<dbReference type="PROSITE" id="PS51121">
    <property type="entry name" value="NTA"/>
    <property type="match status" value="1"/>
</dbReference>
<feature type="disulfide bond" evidence="6">
    <location>
        <begin position="492"/>
        <end position="502"/>
    </location>
</feature>
<reference evidence="9" key="1">
    <citation type="journal article" date="2020" name="Nat. Ecol. Evol.">
        <title>Deeply conserved synteny resolves early events in vertebrate evolution.</title>
        <authorList>
            <person name="Simakov O."/>
            <person name="Marletaz F."/>
            <person name="Yue J.X."/>
            <person name="O'Connell B."/>
            <person name="Jenkins J."/>
            <person name="Brandt A."/>
            <person name="Calef R."/>
            <person name="Tung C.H."/>
            <person name="Huang T.K."/>
            <person name="Schmutz J."/>
            <person name="Satoh N."/>
            <person name="Yu J.K."/>
            <person name="Putnam N.H."/>
            <person name="Green R.E."/>
            <person name="Rokhsar D.S."/>
        </authorList>
    </citation>
    <scope>NUCLEOTIDE SEQUENCE [LARGE SCALE GENOMIC DNA]</scope>
    <source>
        <strain evidence="9">S238N-H82</strain>
    </source>
</reference>
<dbReference type="OMA" id="MDCVFEM"/>
<evidence type="ECO:0000259" key="7">
    <source>
        <dbReference type="PROSITE" id="PS50026"/>
    </source>
</evidence>
<evidence type="ECO:0000256" key="6">
    <source>
        <dbReference type="PROSITE-ProRule" id="PRU00076"/>
    </source>
</evidence>
<protein>
    <submittedName>
        <fullName evidence="10">Uncharacterized protein LOC118403033</fullName>
    </submittedName>
</protein>
<dbReference type="PANTHER" id="PTHR22906">
    <property type="entry name" value="PROPERDIN"/>
    <property type="match status" value="1"/>
</dbReference>
<dbReference type="Pfam" id="PF03146">
    <property type="entry name" value="NtA"/>
    <property type="match status" value="1"/>
</dbReference>
<dbReference type="PROSITE" id="PS50092">
    <property type="entry name" value="TSP1"/>
    <property type="match status" value="2"/>
</dbReference>
<dbReference type="Pfam" id="PF00090">
    <property type="entry name" value="TSP_1"/>
    <property type="match status" value="2"/>
</dbReference>
<dbReference type="SUPFAM" id="SSF49899">
    <property type="entry name" value="Concanavalin A-like lectins/glucanases"/>
    <property type="match status" value="1"/>
</dbReference>
<keyword evidence="9" id="KW-1185">Reference proteome</keyword>
<dbReference type="InterPro" id="IPR013320">
    <property type="entry name" value="ConA-like_dom_sf"/>
</dbReference>
<sequence>MLLRDTVPPRSVVFIFMFPVFLDFAGGCIELLNGWDPVPVAERARRADVVLSGSVVRTDALPRQPGLTYSARVRVRTVLKGKSRLREIPAISEQPRVYNVSNFGRRAQCYSEVTQGDAVIFFLGIFREGELAARYDDIFGATADLTRENEEEILLGLGWRPWSDWQPCSQSCGGGVQTRSRTCDKSVVESCEGVSKENRSCNKFKCDGVKDLLRFVDVSNVARSKERPSAFLFDNIRELPFPTAILFPKSFPSDFSVIATAKPREGSRGFLTTVASSSGETQIAIEVGNAPTLRYAELGGKPTSGSPRFSVDLSDGKWHQFSFRVQGSEVTFYMDCVFEMTETIQRSKAPYINNSGILTIGPNFQGELEQLVFSDDPSDAALQCPTSGQSVDEDTKILEEVTTFANDIVPLLAETEPRPRFATSTIPAVTSRKMAPEVPKPVVLWSPWSPCSVTCGSGQRTRASYCPGNEIRTDCSRTEIAACVMAKCPGACTRACQNGGVCTSGNTCLCPYGYAGQVCQTEFHTIPYGPHTNSNF</sequence>
<dbReference type="PROSITE" id="PS50026">
    <property type="entry name" value="EGF_3"/>
    <property type="match status" value="1"/>
</dbReference>